<reference evidence="3" key="1">
    <citation type="submission" date="2017-06" db="EMBL/GenBank/DDBJ databases">
        <title>Genome analysis of Fimbriiglobus ruber SP5, the first member of the order Planctomycetales with confirmed chitinolytic capability.</title>
        <authorList>
            <person name="Ravin N.V."/>
            <person name="Rakitin A.L."/>
            <person name="Ivanova A.A."/>
            <person name="Beletsky A.V."/>
            <person name="Kulichevskaya I.S."/>
            <person name="Mardanov A.V."/>
            <person name="Dedysh S.N."/>
        </authorList>
    </citation>
    <scope>NUCLEOTIDE SEQUENCE [LARGE SCALE GENOMIC DNA]</scope>
    <source>
        <strain evidence="3">SP5</strain>
    </source>
</reference>
<proteinExistence type="predicted"/>
<sequence length="124" mass="13876">MRFFGYLWALPVTVVGLTLALLAFLTGGSVRVRGGVVEAYGGFVGRLLKGGWVRRGGAAVALGHVILARDSECLERSRTHEMAHVRQYERWGPFLLPAYWLVGGWLWSRGYHPYLDHPFEPPPV</sequence>
<accession>A0A225D4I1</accession>
<keyword evidence="1" id="KW-0812">Transmembrane</keyword>
<dbReference type="AlphaFoldDB" id="A0A225D4I1"/>
<evidence type="ECO:0008006" key="4">
    <source>
        <dbReference type="Google" id="ProtNLM"/>
    </source>
</evidence>
<dbReference type="Proteomes" id="UP000214646">
    <property type="component" value="Unassembled WGS sequence"/>
</dbReference>
<feature type="transmembrane region" description="Helical" evidence="1">
    <location>
        <begin position="6"/>
        <end position="25"/>
    </location>
</feature>
<organism evidence="2 3">
    <name type="scientific">Fimbriiglobus ruber</name>
    <dbReference type="NCBI Taxonomy" id="1908690"/>
    <lineage>
        <taxon>Bacteria</taxon>
        <taxon>Pseudomonadati</taxon>
        <taxon>Planctomycetota</taxon>
        <taxon>Planctomycetia</taxon>
        <taxon>Gemmatales</taxon>
        <taxon>Gemmataceae</taxon>
        <taxon>Fimbriiglobus</taxon>
    </lineage>
</organism>
<name>A0A225D4I1_9BACT</name>
<comment type="caution">
    <text evidence="2">The sequence shown here is derived from an EMBL/GenBank/DDBJ whole genome shotgun (WGS) entry which is preliminary data.</text>
</comment>
<gene>
    <name evidence="2" type="ORF">FRUB_08965</name>
</gene>
<feature type="transmembrane region" description="Helical" evidence="1">
    <location>
        <begin position="91"/>
        <end position="108"/>
    </location>
</feature>
<keyword evidence="3" id="KW-1185">Reference proteome</keyword>
<protein>
    <recommendedName>
        <fullName evidence="4">Signal peptide prediction</fullName>
    </recommendedName>
</protein>
<dbReference type="RefSeq" id="WP_088259411.1">
    <property type="nucleotide sequence ID" value="NZ_NIDE01000017.1"/>
</dbReference>
<keyword evidence="1" id="KW-1133">Transmembrane helix</keyword>
<dbReference type="EMBL" id="NIDE01000017">
    <property type="protein sequence ID" value="OWK36402.1"/>
    <property type="molecule type" value="Genomic_DNA"/>
</dbReference>
<dbReference type="OrthoDB" id="274512at2"/>
<evidence type="ECO:0000313" key="3">
    <source>
        <dbReference type="Proteomes" id="UP000214646"/>
    </source>
</evidence>
<evidence type="ECO:0000313" key="2">
    <source>
        <dbReference type="EMBL" id="OWK36402.1"/>
    </source>
</evidence>
<keyword evidence="1" id="KW-0472">Membrane</keyword>
<evidence type="ECO:0000256" key="1">
    <source>
        <dbReference type="SAM" id="Phobius"/>
    </source>
</evidence>